<evidence type="ECO:0000313" key="1">
    <source>
        <dbReference type="EMBL" id="PZQ44294.1"/>
    </source>
</evidence>
<accession>A0A2W5MU11</accession>
<proteinExistence type="predicted"/>
<evidence type="ECO:0000313" key="2">
    <source>
        <dbReference type="Proteomes" id="UP000249417"/>
    </source>
</evidence>
<reference evidence="1 2" key="1">
    <citation type="submission" date="2017-08" db="EMBL/GenBank/DDBJ databases">
        <title>Infants hospitalized years apart are colonized by the same room-sourced microbial strains.</title>
        <authorList>
            <person name="Brooks B."/>
            <person name="Olm M.R."/>
            <person name="Firek B.A."/>
            <person name="Baker R."/>
            <person name="Thomas B.C."/>
            <person name="Morowitz M.J."/>
            <person name="Banfield J.F."/>
        </authorList>
    </citation>
    <scope>NUCLEOTIDE SEQUENCE [LARGE SCALE GENOMIC DNA]</scope>
    <source>
        <strain evidence="1">S2_005_002_R2_29</strain>
    </source>
</reference>
<protein>
    <submittedName>
        <fullName evidence="1">Uncharacterized protein</fullName>
    </submittedName>
</protein>
<dbReference type="Proteomes" id="UP000249417">
    <property type="component" value="Unassembled WGS sequence"/>
</dbReference>
<dbReference type="EMBL" id="QFQB01000100">
    <property type="protein sequence ID" value="PZQ44294.1"/>
    <property type="molecule type" value="Genomic_DNA"/>
</dbReference>
<dbReference type="AlphaFoldDB" id="A0A2W5MU11"/>
<comment type="caution">
    <text evidence="1">The sequence shown here is derived from an EMBL/GenBank/DDBJ whole genome shotgun (WGS) entry which is preliminary data.</text>
</comment>
<gene>
    <name evidence="1" type="ORF">DI551_10440</name>
</gene>
<sequence length="109" mass="12151">MTQKHTPTPYTLTKDKTADGDIMLVISSGTRVIWQAYDSPENEATAAFIVLACNSHQALVEALEEAQQITKFMYEQLLPHTEGNRAELNCKYFDFLTKKNAALALAKGE</sequence>
<organism evidence="1 2">
    <name type="scientific">Micavibrio aeruginosavorus</name>
    <dbReference type="NCBI Taxonomy" id="349221"/>
    <lineage>
        <taxon>Bacteria</taxon>
        <taxon>Pseudomonadati</taxon>
        <taxon>Bdellovibrionota</taxon>
        <taxon>Bdellovibrionia</taxon>
        <taxon>Bdellovibrionales</taxon>
        <taxon>Pseudobdellovibrionaceae</taxon>
        <taxon>Micavibrio</taxon>
    </lineage>
</organism>
<name>A0A2W5MU11_9BACT</name>